<feature type="transmembrane region" description="Helical" evidence="2">
    <location>
        <begin position="12"/>
        <end position="30"/>
    </location>
</feature>
<feature type="region of interest" description="Disordered" evidence="1">
    <location>
        <begin position="81"/>
        <end position="119"/>
    </location>
</feature>
<dbReference type="Proteomes" id="UP001302745">
    <property type="component" value="Unassembled WGS sequence"/>
</dbReference>
<protein>
    <submittedName>
        <fullName evidence="3">Exocyst complex component SEC3</fullName>
    </submittedName>
</protein>
<accession>A0AAN7A110</accession>
<keyword evidence="2" id="KW-1133">Transmembrane helix</keyword>
<keyword evidence="2" id="KW-0472">Membrane</keyword>
<reference evidence="3" key="2">
    <citation type="submission" date="2023-05" db="EMBL/GenBank/DDBJ databases">
        <authorList>
            <consortium name="Lawrence Berkeley National Laboratory"/>
            <person name="Steindorff A."/>
            <person name="Hensen N."/>
            <person name="Bonometti L."/>
            <person name="Westerberg I."/>
            <person name="Brannstrom I.O."/>
            <person name="Guillou S."/>
            <person name="Cros-Aarteil S."/>
            <person name="Calhoun S."/>
            <person name="Haridas S."/>
            <person name="Kuo A."/>
            <person name="Mondo S."/>
            <person name="Pangilinan J."/>
            <person name="Riley R."/>
            <person name="Labutti K."/>
            <person name="Andreopoulos B."/>
            <person name="Lipzen A."/>
            <person name="Chen C."/>
            <person name="Yanf M."/>
            <person name="Daum C."/>
            <person name="Ng V."/>
            <person name="Clum A."/>
            <person name="Ohm R."/>
            <person name="Martin F."/>
            <person name="Silar P."/>
            <person name="Natvig D."/>
            <person name="Lalanne C."/>
            <person name="Gautier V."/>
            <person name="Ament-Velasquez S.L."/>
            <person name="Kruys A."/>
            <person name="Hutchinson M.I."/>
            <person name="Powell A.J."/>
            <person name="Barry K."/>
            <person name="Miller A.N."/>
            <person name="Grigoriev I.V."/>
            <person name="Debuchy R."/>
            <person name="Gladieux P."/>
            <person name="Thoren M.H."/>
            <person name="Johannesson H."/>
        </authorList>
    </citation>
    <scope>NUCLEOTIDE SEQUENCE</scope>
    <source>
        <strain evidence="3">CBS 538.74</strain>
    </source>
</reference>
<name>A0AAN7A110_9PEZI</name>
<organism evidence="3 4">
    <name type="scientific">Chaetomidium leptoderma</name>
    <dbReference type="NCBI Taxonomy" id="669021"/>
    <lineage>
        <taxon>Eukaryota</taxon>
        <taxon>Fungi</taxon>
        <taxon>Dikarya</taxon>
        <taxon>Ascomycota</taxon>
        <taxon>Pezizomycotina</taxon>
        <taxon>Sordariomycetes</taxon>
        <taxon>Sordariomycetidae</taxon>
        <taxon>Sordariales</taxon>
        <taxon>Chaetomiaceae</taxon>
        <taxon>Chaetomidium</taxon>
    </lineage>
</organism>
<gene>
    <name evidence="3" type="ORF">C8A00DRAFT_30801</name>
</gene>
<evidence type="ECO:0000313" key="4">
    <source>
        <dbReference type="Proteomes" id="UP001302745"/>
    </source>
</evidence>
<dbReference type="EMBL" id="MU856870">
    <property type="protein sequence ID" value="KAK4156306.1"/>
    <property type="molecule type" value="Genomic_DNA"/>
</dbReference>
<feature type="region of interest" description="Disordered" evidence="1">
    <location>
        <begin position="211"/>
        <end position="234"/>
    </location>
</feature>
<dbReference type="AlphaFoldDB" id="A0AAN7A110"/>
<evidence type="ECO:0000313" key="3">
    <source>
        <dbReference type="EMBL" id="KAK4156306.1"/>
    </source>
</evidence>
<feature type="compositionally biased region" description="Gly residues" evidence="1">
    <location>
        <begin position="105"/>
        <end position="118"/>
    </location>
</feature>
<sequence>MASEPPKKPNPITHYGAMAMAILCPIALILPSRGGAAKSTFQNAVLGGGSFWGFNRLAEDFTGKSITARSGERWGAMLGISSPSPSSPPSSTAVAADTTTKTGGIENGEGGEGEGGGATAAATAGFLMNLPTDRAARNARLMEAERKRRAEAEGKEYRDKDRRNWLERFWMGGESEGWKEKRLEEERKALEEGGKGYGGLIVDQLKEVWEGKGKGKGKGVDDDGNQKGGEGKKD</sequence>
<keyword evidence="4" id="KW-1185">Reference proteome</keyword>
<evidence type="ECO:0000256" key="1">
    <source>
        <dbReference type="SAM" id="MobiDB-lite"/>
    </source>
</evidence>
<reference evidence="3" key="1">
    <citation type="journal article" date="2023" name="Mol. Phylogenet. Evol.">
        <title>Genome-scale phylogeny and comparative genomics of the fungal order Sordariales.</title>
        <authorList>
            <person name="Hensen N."/>
            <person name="Bonometti L."/>
            <person name="Westerberg I."/>
            <person name="Brannstrom I.O."/>
            <person name="Guillou S."/>
            <person name="Cros-Aarteil S."/>
            <person name="Calhoun S."/>
            <person name="Haridas S."/>
            <person name="Kuo A."/>
            <person name="Mondo S."/>
            <person name="Pangilinan J."/>
            <person name="Riley R."/>
            <person name="LaButti K."/>
            <person name="Andreopoulos B."/>
            <person name="Lipzen A."/>
            <person name="Chen C."/>
            <person name="Yan M."/>
            <person name="Daum C."/>
            <person name="Ng V."/>
            <person name="Clum A."/>
            <person name="Steindorff A."/>
            <person name="Ohm R.A."/>
            <person name="Martin F."/>
            <person name="Silar P."/>
            <person name="Natvig D.O."/>
            <person name="Lalanne C."/>
            <person name="Gautier V."/>
            <person name="Ament-Velasquez S.L."/>
            <person name="Kruys A."/>
            <person name="Hutchinson M.I."/>
            <person name="Powell A.J."/>
            <person name="Barry K."/>
            <person name="Miller A.N."/>
            <person name="Grigoriev I.V."/>
            <person name="Debuchy R."/>
            <person name="Gladieux P."/>
            <person name="Hiltunen Thoren M."/>
            <person name="Johannesson H."/>
        </authorList>
    </citation>
    <scope>NUCLEOTIDE SEQUENCE</scope>
    <source>
        <strain evidence="3">CBS 538.74</strain>
    </source>
</reference>
<keyword evidence="2" id="KW-0812">Transmembrane</keyword>
<evidence type="ECO:0000256" key="2">
    <source>
        <dbReference type="SAM" id="Phobius"/>
    </source>
</evidence>
<proteinExistence type="predicted"/>
<comment type="caution">
    <text evidence="3">The sequence shown here is derived from an EMBL/GenBank/DDBJ whole genome shotgun (WGS) entry which is preliminary data.</text>
</comment>